<evidence type="ECO:0000313" key="1">
    <source>
        <dbReference type="EMBL" id="EKF26029.1"/>
    </source>
</evidence>
<sequence length="233" mass="26698">AVHRGEATAPLLFAAERLCYAPLMKFLISSGPEDIAGKCVWYYSKVWKAMNASADQRMVPFTSTEELFLNAGGMVGRVWAIREALKAYKKIFGLTDKWWCDQSIWALLYVWSLTQTTNVSLDFRIPYGILNLDYHHSFFQSPYKGNVSHPAIIHLPGGQRSWTALMPELMNHTTWFSKLTSPPQKMRDDLTQLSNLFVKIVTCNGETRFRRLGALCSFRKVTDPDWILTPLRK</sequence>
<dbReference type="CDD" id="cd22997">
    <property type="entry name" value="GT_LH"/>
    <property type="match status" value="1"/>
</dbReference>
<dbReference type="Proteomes" id="UP000007350">
    <property type="component" value="Unassembled WGS sequence"/>
</dbReference>
<reference evidence="1 2" key="1">
    <citation type="journal article" date="2012" name="BMC Genomics">
        <title>Comparative genomic analysis of human infective Trypanosoma cruzi lineages with the bat-restricted subspecies T. cruzi marinkellei.</title>
        <authorList>
            <person name="Franzen O."/>
            <person name="Talavera-Lopez C."/>
            <person name="Ochaya S."/>
            <person name="Butler C.E."/>
            <person name="Messenger L.A."/>
            <person name="Lewis M.D."/>
            <person name="Llewellyn M.S."/>
            <person name="Marinkelle C.J."/>
            <person name="Tyler K.M."/>
            <person name="Miles M.A."/>
            <person name="Andersson B."/>
        </authorList>
    </citation>
    <scope>NUCLEOTIDE SEQUENCE [LARGE SCALE GENOMIC DNA]</scope>
    <source>
        <strain evidence="1 2">B7</strain>
    </source>
</reference>
<proteinExistence type="predicted"/>
<dbReference type="PANTHER" id="PTHR36587:SF2">
    <property type="entry name" value="EXPRESSION SITE-ASSOCIATED GENE 3 (ESAG3)-LIKE PROTEIN"/>
    <property type="match status" value="1"/>
</dbReference>
<organism evidence="1 2">
    <name type="scientific">Trypanosoma cruzi marinkellei</name>
    <dbReference type="NCBI Taxonomy" id="85056"/>
    <lineage>
        <taxon>Eukaryota</taxon>
        <taxon>Discoba</taxon>
        <taxon>Euglenozoa</taxon>
        <taxon>Kinetoplastea</taxon>
        <taxon>Metakinetoplastina</taxon>
        <taxon>Trypanosomatida</taxon>
        <taxon>Trypanosomatidae</taxon>
        <taxon>Trypanosoma</taxon>
        <taxon>Schizotrypanum</taxon>
    </lineage>
</organism>
<evidence type="ECO:0000313" key="2">
    <source>
        <dbReference type="Proteomes" id="UP000007350"/>
    </source>
</evidence>
<name>K2MK08_TRYCR</name>
<feature type="non-terminal residue" evidence="1">
    <location>
        <position position="1"/>
    </location>
</feature>
<gene>
    <name evidence="1" type="ORF">MOQ_010297</name>
</gene>
<protein>
    <submittedName>
        <fullName evidence="1">Expression site-associated gene (ESAG-like) protein</fullName>
    </submittedName>
</protein>
<keyword evidence="2" id="KW-1185">Reference proteome</keyword>
<accession>K2MK08</accession>
<dbReference type="AlphaFoldDB" id="K2MK08"/>
<dbReference type="OrthoDB" id="271034at2759"/>
<dbReference type="PANTHER" id="PTHR36587">
    <property type="entry name" value="EXPRESSION SITE-ASSOCIATED GENE 3 (ESAG3)-LIKE PROTEIN"/>
    <property type="match status" value="1"/>
</dbReference>
<comment type="caution">
    <text evidence="1">The sequence shown here is derived from an EMBL/GenBank/DDBJ whole genome shotgun (WGS) entry which is preliminary data.</text>
</comment>
<dbReference type="EMBL" id="AHKC01022674">
    <property type="protein sequence ID" value="EKF26029.1"/>
    <property type="molecule type" value="Genomic_DNA"/>
</dbReference>